<comment type="similarity">
    <text evidence="1">Belongs to the GSP E family.</text>
</comment>
<feature type="domain" description="Bacterial type II secretion system protein E" evidence="2">
    <location>
        <begin position="149"/>
        <end position="365"/>
    </location>
</feature>
<dbReference type="EMBL" id="DSTX01000002">
    <property type="protein sequence ID" value="HFK20097.1"/>
    <property type="molecule type" value="Genomic_DNA"/>
</dbReference>
<comment type="caution">
    <text evidence="4">The sequence shown here is derived from an EMBL/GenBank/DDBJ whole genome shotgun (WGS) entry which is preliminary data.</text>
</comment>
<dbReference type="PANTHER" id="PTHR30486:SF6">
    <property type="entry name" value="TYPE IV PILUS RETRACTATION ATPASE PILT"/>
    <property type="match status" value="1"/>
</dbReference>
<dbReference type="Gene3D" id="3.40.50.300">
    <property type="entry name" value="P-loop containing nucleotide triphosphate hydrolases"/>
    <property type="match status" value="1"/>
</dbReference>
<dbReference type="Gene3D" id="3.30.450.380">
    <property type="match status" value="1"/>
</dbReference>
<evidence type="ECO:0000313" key="4">
    <source>
        <dbReference type="EMBL" id="HFK20097.1"/>
    </source>
</evidence>
<dbReference type="SUPFAM" id="SSF52540">
    <property type="entry name" value="P-loop containing nucleoside triphosphate hydrolases"/>
    <property type="match status" value="1"/>
</dbReference>
<sequence>MSAPAENTAFKATYIIEEPYVYAAIVEDPVTRELQYRVIEPTLTPEEKESLEKIKKIMMQEINVDISELAPEKAPQVLEREARRIIKEYKMKVDEGIFGKLLYYLKRDFLGYERIDAMMTDHMIEDISCDGVGIPIYVWHREWESIPSNVLFSSEEDLNRCVVRLAYKCGRHLSIGNPILDGSLPDGSRINATYGTEISRKGATFTIRRFKADPLTIVDLILLKTVTPDLAAFLWYAVENKSSILVAGGVASGKTTLLNCVSMFIRPDLKLVSIEETPELNIPHVNWIPMTTRMGFGKKESDVDLFDLLKNSLRQRPDYIIVGEVRGREAYTLFQALATGHGVQATIHADNPASVIKRLEAAPMNVPRPLIGLVDLIVMQNRMRIGDQPVRRTVDLTEVGGYDAENNKLIVKQRGRWDPQTDTFIMSDESLLLKKICEKRGITLEQARSDINKRKVIFKWMMDKKMRRYQEIGAMLREYYADPERIFRRAMVESV</sequence>
<reference evidence="4" key="1">
    <citation type="journal article" date="2020" name="mSystems">
        <title>Genome- and Community-Level Interaction Insights into Carbon Utilization and Element Cycling Functions of Hydrothermarchaeota in Hydrothermal Sediment.</title>
        <authorList>
            <person name="Zhou Z."/>
            <person name="Liu Y."/>
            <person name="Xu W."/>
            <person name="Pan J."/>
            <person name="Luo Z.H."/>
            <person name="Li M."/>
        </authorList>
    </citation>
    <scope>NUCLEOTIDE SEQUENCE [LARGE SCALE GENOMIC DNA]</scope>
    <source>
        <strain evidence="4">SpSt-468</strain>
    </source>
</reference>
<organism evidence="4">
    <name type="scientific">Candidatus Methanomethylicus mesodigestus</name>
    <dbReference type="NCBI Taxonomy" id="1867258"/>
    <lineage>
        <taxon>Archaea</taxon>
        <taxon>Thermoproteota</taxon>
        <taxon>Methanosuratincolia</taxon>
        <taxon>Candidatus Methanomethylicales</taxon>
        <taxon>Candidatus Methanomethylicaceae</taxon>
        <taxon>Candidatus Methanomethylicus</taxon>
    </lineage>
</organism>
<dbReference type="Pfam" id="PF23989">
    <property type="entry name" value="PilB3_C"/>
    <property type="match status" value="1"/>
</dbReference>
<protein>
    <submittedName>
        <fullName evidence="4">Type IV secretory pathway protein</fullName>
    </submittedName>
</protein>
<dbReference type="Pfam" id="PF00437">
    <property type="entry name" value="T2SSE"/>
    <property type="match status" value="1"/>
</dbReference>
<evidence type="ECO:0000259" key="2">
    <source>
        <dbReference type="Pfam" id="PF00437"/>
    </source>
</evidence>
<feature type="domain" description="PilB3-like C-terminal" evidence="3">
    <location>
        <begin position="421"/>
        <end position="490"/>
    </location>
</feature>
<gene>
    <name evidence="4" type="ORF">ENS19_02340</name>
</gene>
<name>A0A7C3J446_9CREN</name>
<dbReference type="GO" id="GO:0016887">
    <property type="term" value="F:ATP hydrolysis activity"/>
    <property type="evidence" value="ECO:0007669"/>
    <property type="project" value="InterPro"/>
</dbReference>
<evidence type="ECO:0000259" key="3">
    <source>
        <dbReference type="Pfam" id="PF23989"/>
    </source>
</evidence>
<evidence type="ECO:0000256" key="1">
    <source>
        <dbReference type="ARBA" id="ARBA00006611"/>
    </source>
</evidence>
<accession>A0A7C3J446</accession>
<dbReference type="InterPro" id="IPR001482">
    <property type="entry name" value="T2SS/T4SS_dom"/>
</dbReference>
<dbReference type="CDD" id="cd01130">
    <property type="entry name" value="VirB11-like_ATPase"/>
    <property type="match status" value="1"/>
</dbReference>
<dbReference type="InterPro" id="IPR056571">
    <property type="entry name" value="PilB3-like_C"/>
</dbReference>
<dbReference type="InterPro" id="IPR027417">
    <property type="entry name" value="P-loop_NTPase"/>
</dbReference>
<dbReference type="AlphaFoldDB" id="A0A7C3J446"/>
<dbReference type="PANTHER" id="PTHR30486">
    <property type="entry name" value="TWITCHING MOTILITY PROTEIN PILT"/>
    <property type="match status" value="1"/>
</dbReference>
<dbReference type="InterPro" id="IPR050921">
    <property type="entry name" value="T4SS_GSP_E_ATPase"/>
</dbReference>
<proteinExistence type="inferred from homology"/>